<dbReference type="GeneID" id="24136034"/>
<protein>
    <submittedName>
        <fullName evidence="1">Uncharacterized protein</fullName>
    </submittedName>
</protein>
<proteinExistence type="predicted"/>
<dbReference type="KEGG" id="spar:SPRG_14216"/>
<dbReference type="InterPro" id="IPR032675">
    <property type="entry name" value="LRR_dom_sf"/>
</dbReference>
<dbReference type="Gene3D" id="3.80.10.10">
    <property type="entry name" value="Ribonuclease Inhibitor"/>
    <property type="match status" value="1"/>
</dbReference>
<dbReference type="EMBL" id="KK583325">
    <property type="protein sequence ID" value="KDO20068.1"/>
    <property type="molecule type" value="Genomic_DNA"/>
</dbReference>
<dbReference type="AlphaFoldDB" id="A0A067BP84"/>
<keyword evidence="2" id="KW-1185">Reference proteome</keyword>
<name>A0A067BP84_SAPPC</name>
<organism evidence="1 2">
    <name type="scientific">Saprolegnia parasitica (strain CBS 223.65)</name>
    <dbReference type="NCBI Taxonomy" id="695850"/>
    <lineage>
        <taxon>Eukaryota</taxon>
        <taxon>Sar</taxon>
        <taxon>Stramenopiles</taxon>
        <taxon>Oomycota</taxon>
        <taxon>Saprolegniomycetes</taxon>
        <taxon>Saprolegniales</taxon>
        <taxon>Saprolegniaceae</taxon>
        <taxon>Saprolegnia</taxon>
    </lineage>
</organism>
<dbReference type="Proteomes" id="UP000030745">
    <property type="component" value="Unassembled WGS sequence"/>
</dbReference>
<reference evidence="1 2" key="1">
    <citation type="journal article" date="2013" name="PLoS Genet.">
        <title>Distinctive expansion of potential virulence genes in the genome of the oomycete fish pathogen Saprolegnia parasitica.</title>
        <authorList>
            <person name="Jiang R.H."/>
            <person name="de Bruijn I."/>
            <person name="Haas B.J."/>
            <person name="Belmonte R."/>
            <person name="Lobach L."/>
            <person name="Christie J."/>
            <person name="van den Ackerveken G."/>
            <person name="Bottin A."/>
            <person name="Bulone V."/>
            <person name="Diaz-Moreno S.M."/>
            <person name="Dumas B."/>
            <person name="Fan L."/>
            <person name="Gaulin E."/>
            <person name="Govers F."/>
            <person name="Grenville-Briggs L.J."/>
            <person name="Horner N.R."/>
            <person name="Levin J.Z."/>
            <person name="Mammella M."/>
            <person name="Meijer H.J."/>
            <person name="Morris P."/>
            <person name="Nusbaum C."/>
            <person name="Oome S."/>
            <person name="Phillips A.J."/>
            <person name="van Rooyen D."/>
            <person name="Rzeszutek E."/>
            <person name="Saraiva M."/>
            <person name="Secombes C.J."/>
            <person name="Seidl M.F."/>
            <person name="Snel B."/>
            <person name="Stassen J.H."/>
            <person name="Sykes S."/>
            <person name="Tripathy S."/>
            <person name="van den Berg H."/>
            <person name="Vega-Arreguin J.C."/>
            <person name="Wawra S."/>
            <person name="Young S.K."/>
            <person name="Zeng Q."/>
            <person name="Dieguez-Uribeondo J."/>
            <person name="Russ C."/>
            <person name="Tyler B.M."/>
            <person name="van West P."/>
        </authorList>
    </citation>
    <scope>NUCLEOTIDE SEQUENCE [LARGE SCALE GENOMIC DNA]</scope>
    <source>
        <strain evidence="1 2">CBS 223.65</strain>
    </source>
</reference>
<dbReference type="SUPFAM" id="SSF52047">
    <property type="entry name" value="RNI-like"/>
    <property type="match status" value="1"/>
</dbReference>
<dbReference type="OMA" id="VEAHRMT"/>
<accession>A0A067BP84</accession>
<dbReference type="OrthoDB" id="10413188at2759"/>
<gene>
    <name evidence="1" type="ORF">SPRG_14216</name>
</gene>
<evidence type="ECO:0000313" key="2">
    <source>
        <dbReference type="Proteomes" id="UP000030745"/>
    </source>
</evidence>
<sequence length="315" mass="34223">MAGESSGAVAKLPGALTSIIQCLQSARDVVVFVQALPPASQDASLAAVKELLTRPGPLAYTWPALLLDDIDCDDDSTVALYHAALPALVSVRAKELDLFGRFVRPRGDANTPAQGFIDFVSQWPLKMTHVDETVELSAGEHAQDILAAITTPAHRVHTLLLSGSSPAMNWTSLLQPWLSSGYARHVSFNKVPTTDCSGLAHALATTKSLRGLSIVTNDDILCELLEWKLPLHHITELKLATPNTKAMRQLMQLVDVTKLTSLALHCQYEISDVLGLIPRMTTLRHLSLQWVHFGDTDTSQWPDLESVAFALASLP</sequence>
<evidence type="ECO:0000313" key="1">
    <source>
        <dbReference type="EMBL" id="KDO20068.1"/>
    </source>
</evidence>
<dbReference type="VEuPathDB" id="FungiDB:SPRG_14216"/>
<dbReference type="RefSeq" id="XP_012209228.1">
    <property type="nucleotide sequence ID" value="XM_012353838.1"/>
</dbReference>